<accession>A0AAE0IFD0</accession>
<sequence length="209" mass="23728">MMDDPSAGKPLELRKAWHIANLHVAPGRWREFVRPRFFRQGGEVAWAVPVGQARDAEAEAEMQRDAEPDLTRGVIRGVRLYRFWRRGPWTVAVPTQQPTARPGAMHRWQPPSRRHGPCHTSLMHRRYCSCLQRGLHALVLALAHELPADQVPRSKTTCRGTLAHWEVVRAGQGMARQALSASELSFPGLWLSILLHPWIIALHHVLEVP</sequence>
<gene>
    <name evidence="1" type="ORF">B0T19DRAFT_223096</name>
</gene>
<name>A0AAE0IFD0_9PEZI</name>
<organism evidence="1 2">
    <name type="scientific">Cercophora scortea</name>
    <dbReference type="NCBI Taxonomy" id="314031"/>
    <lineage>
        <taxon>Eukaryota</taxon>
        <taxon>Fungi</taxon>
        <taxon>Dikarya</taxon>
        <taxon>Ascomycota</taxon>
        <taxon>Pezizomycotina</taxon>
        <taxon>Sordariomycetes</taxon>
        <taxon>Sordariomycetidae</taxon>
        <taxon>Sordariales</taxon>
        <taxon>Lasiosphaeriaceae</taxon>
        <taxon>Cercophora</taxon>
    </lineage>
</organism>
<keyword evidence="2" id="KW-1185">Reference proteome</keyword>
<evidence type="ECO:0000313" key="1">
    <source>
        <dbReference type="EMBL" id="KAK3324148.1"/>
    </source>
</evidence>
<comment type="caution">
    <text evidence="1">The sequence shown here is derived from an EMBL/GenBank/DDBJ whole genome shotgun (WGS) entry which is preliminary data.</text>
</comment>
<dbReference type="Proteomes" id="UP001286456">
    <property type="component" value="Unassembled WGS sequence"/>
</dbReference>
<evidence type="ECO:0000313" key="2">
    <source>
        <dbReference type="Proteomes" id="UP001286456"/>
    </source>
</evidence>
<protein>
    <submittedName>
        <fullName evidence="1">Uncharacterized protein</fullName>
    </submittedName>
</protein>
<dbReference type="AlphaFoldDB" id="A0AAE0IFD0"/>
<dbReference type="EMBL" id="JAUEPO010000004">
    <property type="protein sequence ID" value="KAK3324148.1"/>
    <property type="molecule type" value="Genomic_DNA"/>
</dbReference>
<reference evidence="1" key="2">
    <citation type="submission" date="2023-06" db="EMBL/GenBank/DDBJ databases">
        <authorList>
            <consortium name="Lawrence Berkeley National Laboratory"/>
            <person name="Haridas S."/>
            <person name="Hensen N."/>
            <person name="Bonometti L."/>
            <person name="Westerberg I."/>
            <person name="Brannstrom I.O."/>
            <person name="Guillou S."/>
            <person name="Cros-Aarteil S."/>
            <person name="Calhoun S."/>
            <person name="Kuo A."/>
            <person name="Mondo S."/>
            <person name="Pangilinan J."/>
            <person name="Riley R."/>
            <person name="Labutti K."/>
            <person name="Andreopoulos B."/>
            <person name="Lipzen A."/>
            <person name="Chen C."/>
            <person name="Yanf M."/>
            <person name="Daum C."/>
            <person name="Ng V."/>
            <person name="Clum A."/>
            <person name="Steindorff A."/>
            <person name="Ohm R."/>
            <person name="Martin F."/>
            <person name="Silar P."/>
            <person name="Natvig D."/>
            <person name="Lalanne C."/>
            <person name="Gautier V."/>
            <person name="Ament-Velasquez S.L."/>
            <person name="Kruys A."/>
            <person name="Hutchinson M.I."/>
            <person name="Powell A.J."/>
            <person name="Barry K."/>
            <person name="Miller A.N."/>
            <person name="Grigoriev I.V."/>
            <person name="Debuchy R."/>
            <person name="Gladieux P."/>
            <person name="Thoren M.H."/>
            <person name="Johannesson H."/>
        </authorList>
    </citation>
    <scope>NUCLEOTIDE SEQUENCE</scope>
    <source>
        <strain evidence="1">SMH4131-1</strain>
    </source>
</reference>
<reference evidence="1" key="1">
    <citation type="journal article" date="2023" name="Mol. Phylogenet. Evol.">
        <title>Genome-scale phylogeny and comparative genomics of the fungal order Sordariales.</title>
        <authorList>
            <person name="Hensen N."/>
            <person name="Bonometti L."/>
            <person name="Westerberg I."/>
            <person name="Brannstrom I.O."/>
            <person name="Guillou S."/>
            <person name="Cros-Aarteil S."/>
            <person name="Calhoun S."/>
            <person name="Haridas S."/>
            <person name="Kuo A."/>
            <person name="Mondo S."/>
            <person name="Pangilinan J."/>
            <person name="Riley R."/>
            <person name="LaButti K."/>
            <person name="Andreopoulos B."/>
            <person name="Lipzen A."/>
            <person name="Chen C."/>
            <person name="Yan M."/>
            <person name="Daum C."/>
            <person name="Ng V."/>
            <person name="Clum A."/>
            <person name="Steindorff A."/>
            <person name="Ohm R.A."/>
            <person name="Martin F."/>
            <person name="Silar P."/>
            <person name="Natvig D.O."/>
            <person name="Lalanne C."/>
            <person name="Gautier V."/>
            <person name="Ament-Velasquez S.L."/>
            <person name="Kruys A."/>
            <person name="Hutchinson M.I."/>
            <person name="Powell A.J."/>
            <person name="Barry K."/>
            <person name="Miller A.N."/>
            <person name="Grigoriev I.V."/>
            <person name="Debuchy R."/>
            <person name="Gladieux P."/>
            <person name="Hiltunen Thoren M."/>
            <person name="Johannesson H."/>
        </authorList>
    </citation>
    <scope>NUCLEOTIDE SEQUENCE</scope>
    <source>
        <strain evidence="1">SMH4131-1</strain>
    </source>
</reference>
<proteinExistence type="predicted"/>